<evidence type="ECO:0000313" key="1">
    <source>
        <dbReference type="EMBL" id="QAR30065.1"/>
    </source>
</evidence>
<dbReference type="PANTHER" id="PTHR47478">
    <property type="match status" value="1"/>
</dbReference>
<accession>A0A410JPK9</accession>
<dbReference type="InterPro" id="IPR011951">
    <property type="entry name" value="HAD-SF_hydro_IA_YjjG/PynA"/>
</dbReference>
<dbReference type="SFLD" id="SFLDG01129">
    <property type="entry name" value="C1.5:_HAD__Beta-PGM__Phosphata"/>
    <property type="match status" value="1"/>
</dbReference>
<dbReference type="PRINTS" id="PR00413">
    <property type="entry name" value="HADHALOGNASE"/>
</dbReference>
<dbReference type="Gene3D" id="1.10.150.240">
    <property type="entry name" value="Putative phosphatase, domain 2"/>
    <property type="match status" value="1"/>
</dbReference>
<dbReference type="NCBIfam" id="TIGR02254">
    <property type="entry name" value="YjjG_YfnB"/>
    <property type="match status" value="1"/>
</dbReference>
<dbReference type="GO" id="GO:0008253">
    <property type="term" value="F:5'-nucleotidase activity"/>
    <property type="evidence" value="ECO:0007669"/>
    <property type="project" value="InterPro"/>
</dbReference>
<dbReference type="InterPro" id="IPR023198">
    <property type="entry name" value="PGP-like_dom2"/>
</dbReference>
<gene>
    <name evidence="1" type="ORF">EQP59_01175</name>
</gene>
<dbReference type="SFLD" id="SFLDS00003">
    <property type="entry name" value="Haloacid_Dehalogenase"/>
    <property type="match status" value="1"/>
</dbReference>
<dbReference type="EMBL" id="CP035107">
    <property type="protein sequence ID" value="QAR30065.1"/>
    <property type="molecule type" value="Genomic_DNA"/>
</dbReference>
<sequence length="233" mass="26854">MKLNDVQHIFFDLDNTLWDHRANSEATLSEMFSHYQVQEKYGVDFDTWHQVFYAQNEVLWQQLSRAEITKDELRARRFVEPFAHFGIKDEELSSVFDGQYLSLMLEKNGVVPGAEELLKYLMPHYKLHIITNGFIEVSRGKVERSVLNGYFESLTCADEIGVRKPSPILFDLALEKAGAQKENSLLVGDDWEADILGSLNYGIRCVYFNPLRENNSLPEVPTIYSLLGLKEIL</sequence>
<dbReference type="Proteomes" id="UP000287701">
    <property type="component" value="Chromosome"/>
</dbReference>
<dbReference type="InterPro" id="IPR023214">
    <property type="entry name" value="HAD_sf"/>
</dbReference>
<dbReference type="OrthoDB" id="9802350at2"/>
<dbReference type="Pfam" id="PF00702">
    <property type="entry name" value="Hydrolase"/>
    <property type="match status" value="1"/>
</dbReference>
<name>A0A410JPK9_ORNRH</name>
<dbReference type="InterPro" id="IPR052550">
    <property type="entry name" value="Pyrimidine_5'-ntase_YjjG"/>
</dbReference>
<dbReference type="InterPro" id="IPR036412">
    <property type="entry name" value="HAD-like_sf"/>
</dbReference>
<organism evidence="1 2">
    <name type="scientific">Ornithobacterium rhinotracheale</name>
    <dbReference type="NCBI Taxonomy" id="28251"/>
    <lineage>
        <taxon>Bacteria</taxon>
        <taxon>Pseudomonadati</taxon>
        <taxon>Bacteroidota</taxon>
        <taxon>Flavobacteriia</taxon>
        <taxon>Flavobacteriales</taxon>
        <taxon>Weeksellaceae</taxon>
        <taxon>Ornithobacterium</taxon>
    </lineage>
</organism>
<dbReference type="PANTHER" id="PTHR47478:SF1">
    <property type="entry name" value="PYRIMIDINE 5'-NUCLEOTIDASE YJJG"/>
    <property type="match status" value="1"/>
</dbReference>
<protein>
    <submittedName>
        <fullName evidence="1">Noncanonical pyrimidine nucleotidase, YjjG family</fullName>
    </submittedName>
</protein>
<dbReference type="Gene3D" id="3.40.50.1000">
    <property type="entry name" value="HAD superfamily/HAD-like"/>
    <property type="match status" value="1"/>
</dbReference>
<dbReference type="AlphaFoldDB" id="A0A410JPK9"/>
<dbReference type="RefSeq" id="WP_128500572.1">
    <property type="nucleotide sequence ID" value="NZ_CP035107.1"/>
</dbReference>
<reference evidence="1 2" key="1">
    <citation type="submission" date="2019-01" db="EMBL/GenBank/DDBJ databases">
        <title>Whole Genome of Ornithobacterium rhinotracheale FARPER-174b.</title>
        <authorList>
            <person name="Tataje-Lavanda L.A."/>
            <person name="Montalvan A."/>
            <person name="Montesinos R."/>
            <person name="Zimic M."/>
            <person name="Fernandez-Sanchez M."/>
            <person name="Fernandez-Diaz M."/>
        </authorList>
    </citation>
    <scope>NUCLEOTIDE SEQUENCE [LARGE SCALE GENOMIC DNA]</scope>
    <source>
        <strain evidence="1 2">FARPER-174b</strain>
    </source>
</reference>
<dbReference type="InterPro" id="IPR006439">
    <property type="entry name" value="HAD-SF_hydro_IA"/>
</dbReference>
<dbReference type="NCBIfam" id="TIGR01549">
    <property type="entry name" value="HAD-SF-IA-v1"/>
    <property type="match status" value="1"/>
</dbReference>
<evidence type="ECO:0000313" key="2">
    <source>
        <dbReference type="Proteomes" id="UP000287701"/>
    </source>
</evidence>
<proteinExistence type="predicted"/>
<dbReference type="SUPFAM" id="SSF56784">
    <property type="entry name" value="HAD-like"/>
    <property type="match status" value="1"/>
</dbReference>